<dbReference type="EMBL" id="LUUG01000082">
    <property type="protein sequence ID" value="OAI02857.1"/>
    <property type="molecule type" value="Genomic_DNA"/>
</dbReference>
<reference evidence="1 2" key="1">
    <citation type="submission" date="2016-03" db="EMBL/GenBank/DDBJ databases">
        <authorList>
            <person name="Ploux O."/>
        </authorList>
    </citation>
    <scope>NUCLEOTIDE SEQUENCE [LARGE SCALE GENOMIC DNA]</scope>
    <source>
        <strain evidence="1 2">R-45363</strain>
    </source>
</reference>
<proteinExistence type="predicted"/>
<dbReference type="Proteomes" id="UP000078090">
    <property type="component" value="Unassembled WGS sequence"/>
</dbReference>
<organism evidence="1 2">
    <name type="scientific">Methylomonas methanica</name>
    <dbReference type="NCBI Taxonomy" id="421"/>
    <lineage>
        <taxon>Bacteria</taxon>
        <taxon>Pseudomonadati</taxon>
        <taxon>Pseudomonadota</taxon>
        <taxon>Gammaproteobacteria</taxon>
        <taxon>Methylococcales</taxon>
        <taxon>Methylococcaceae</taxon>
        <taxon>Methylomonas</taxon>
    </lineage>
</organism>
<sequence length="241" mass="27232">MQDTFPRARLEFAKDTKARLERLALEAINKTKPQIKNPGLTKDDINDFVEAFVGTLEAFADGIPGMLELYPPKQQKRRETVRSLGTALQRSIDAYLELDSGVKRYVFSKAMDDLSKTHGAENPFPNNYQTGRELYENEAGFIFDLQIIAKSIQSSADEMPNRKDEPIESMIARALEGLFFDYGIPFTTSETSFTAECMRAVLALGGIEKDRVDYWLTQAKKHPDSITGLVNKYRKSNDKTS</sequence>
<protein>
    <submittedName>
        <fullName evidence="1">Uncharacterized protein</fullName>
    </submittedName>
</protein>
<evidence type="ECO:0000313" key="1">
    <source>
        <dbReference type="EMBL" id="OAI02857.1"/>
    </source>
</evidence>
<dbReference type="RefSeq" id="WP_064009248.1">
    <property type="nucleotide sequence ID" value="NZ_LUUG01000082.1"/>
</dbReference>
<name>A0A177MAT3_METMH</name>
<comment type="caution">
    <text evidence="1">The sequence shown here is derived from an EMBL/GenBank/DDBJ whole genome shotgun (WGS) entry which is preliminary data.</text>
</comment>
<gene>
    <name evidence="1" type="ORF">A1332_02880</name>
</gene>
<dbReference type="AlphaFoldDB" id="A0A177MAT3"/>
<accession>A0A177MAT3</accession>
<evidence type="ECO:0000313" key="2">
    <source>
        <dbReference type="Proteomes" id="UP000078090"/>
    </source>
</evidence>